<protein>
    <submittedName>
        <fullName evidence="1">Uncharacterized protein</fullName>
    </submittedName>
</protein>
<dbReference type="AlphaFoldDB" id="A0A1L9QM32"/>
<name>A0A1L9QM32_9CYAN</name>
<accession>A0A1L9QM32</accession>
<dbReference type="Proteomes" id="UP000183940">
    <property type="component" value="Unassembled WGS sequence"/>
</dbReference>
<sequence>MYSQFIHGKLVSNQASGYQLVARSADLTNEVSLKTMAEKTHRFWGARPPETPKAVGIFWQEDKLVLIKAETAVDAQNQLVINGTRGFNQHRYVFISVTSILAWQGRTFPLLSWMYEQPIPVLDRFQADLPHLSIPPLEEVKSAEIRENESQKIRLCLEEDNRNDPLFFSALSAVVNGKRLLLTNQNIDNPPENWIESILLLLPAGIRPQISIAIGTLEEQGCTWAKLVVKTNQHSSRSLPENTLWLNRATQTFEGQSEENTFENRYVDYIRDHLAQAPDTLQQLIQKLDEIVDDDITLDSLAQSQIIIRLIPVLPEEQQDELLSKYISELTIEKWAELIPQIVNEDYQQGLVFAWTELGKKKTLEAQAISLMLKIWSRLLNSQLVQSLDELQKNLPLAEILLKHGLLQQNRRTLEDPGIVETLIALCKSVVADKAGSDWLEAWKFATHLATHKLFEDEKETFSLLDTALLGNIPVTDLYKFFTFKLASLLPNIEVEQFKQSNLHGQLTTKNRELADLLDILLAECHAGLANLPKIANLIEMDNATKDNWYATFLKKWSPSWENAKFLLVEVIKETPNSGNHFSRYEFHQTYTWFEPQQPELKQIFNNLQQNYNCENWVNLAEAIYDIQKEQTEFVDSLVGNIFPVAVMHKWLPLIVNDENLRKNVIATSSAWQSLTDEEFNQLVRSSQQYVPTLTRCLRDGDSLRLSWIKGDLLHYLGQTWIRQKRIDEDLRDVITSSRVTDTLTTQDRLILQCLSWEPGIELNLELLLGVKTVLTPEQKVDLQMKAKTIVADYNDAEQTRRLLNDCAGWGLGLNERKEILEAVKPSACNFKLIIPYLYLEGKVINLAEEQQLIGLLLQLELNDPERVDLEKFSVDVFTQYILPSRNLEWLKWWRDKSLEKQVYQKAFESVAQKYMQNLSMKDFGNYIKELKTYSLVEEARWMCKLIPREIQELLA</sequence>
<organism evidence="1 2">
    <name type="scientific">Roseofilum reptotaenium AO1-A</name>
    <dbReference type="NCBI Taxonomy" id="1925591"/>
    <lineage>
        <taxon>Bacteria</taxon>
        <taxon>Bacillati</taxon>
        <taxon>Cyanobacteriota</taxon>
        <taxon>Cyanophyceae</taxon>
        <taxon>Desertifilales</taxon>
        <taxon>Desertifilaceae</taxon>
        <taxon>Roseofilum</taxon>
    </lineage>
</organism>
<evidence type="ECO:0000313" key="1">
    <source>
        <dbReference type="EMBL" id="OJJ20750.1"/>
    </source>
</evidence>
<reference evidence="1" key="1">
    <citation type="submission" date="2016-10" db="EMBL/GenBank/DDBJ databases">
        <title>CRISPR-Cas defence system in Roseofilum reptotaenium: evidence of a bacteriophage-cyanobacterium arms race in the coral black band disease.</title>
        <authorList>
            <person name="Buerger P."/>
            <person name="Wood-Charlson E.M."/>
            <person name="Weynberg K.D."/>
            <person name="Willis B."/>
            <person name="Van Oppen M.J."/>
        </authorList>
    </citation>
    <scope>NUCLEOTIDE SEQUENCE [LARGE SCALE GENOMIC DNA]</scope>
    <source>
        <strain evidence="1">AO1-A</strain>
    </source>
</reference>
<gene>
    <name evidence="1" type="ORF">BI308_20375</name>
</gene>
<dbReference type="EMBL" id="MLAW01000046">
    <property type="protein sequence ID" value="OJJ20750.1"/>
    <property type="molecule type" value="Genomic_DNA"/>
</dbReference>
<comment type="caution">
    <text evidence="1">The sequence shown here is derived from an EMBL/GenBank/DDBJ whole genome shotgun (WGS) entry which is preliminary data.</text>
</comment>
<keyword evidence="2" id="KW-1185">Reference proteome</keyword>
<evidence type="ECO:0000313" key="2">
    <source>
        <dbReference type="Proteomes" id="UP000183940"/>
    </source>
</evidence>
<proteinExistence type="predicted"/>
<dbReference type="STRING" id="1925591.BI308_20375"/>